<reference evidence="1 2" key="1">
    <citation type="submission" date="2015-04" db="EMBL/GenBank/DDBJ databases">
        <title>Complete genome sequence of Schizopora paradoxa KUC8140, a cosmopolitan wood degrader in East Asia.</title>
        <authorList>
            <consortium name="DOE Joint Genome Institute"/>
            <person name="Min B."/>
            <person name="Park H."/>
            <person name="Jang Y."/>
            <person name="Kim J.-J."/>
            <person name="Kim K.H."/>
            <person name="Pangilinan J."/>
            <person name="Lipzen A."/>
            <person name="Riley R."/>
            <person name="Grigoriev I.V."/>
            <person name="Spatafora J.W."/>
            <person name="Choi I.-G."/>
        </authorList>
    </citation>
    <scope>NUCLEOTIDE SEQUENCE [LARGE SCALE GENOMIC DNA]</scope>
    <source>
        <strain evidence="1 2">KUC8140</strain>
    </source>
</reference>
<accession>A0A0H2QZT1</accession>
<dbReference type="EMBL" id="KQ086407">
    <property type="protein sequence ID" value="KLO04899.1"/>
    <property type="molecule type" value="Genomic_DNA"/>
</dbReference>
<gene>
    <name evidence="1" type="ORF">SCHPADRAFT_1003151</name>
</gene>
<evidence type="ECO:0000313" key="2">
    <source>
        <dbReference type="Proteomes" id="UP000053477"/>
    </source>
</evidence>
<name>A0A0H2QZT1_9AGAM</name>
<dbReference type="AlphaFoldDB" id="A0A0H2QZT1"/>
<dbReference type="Proteomes" id="UP000053477">
    <property type="component" value="Unassembled WGS sequence"/>
</dbReference>
<evidence type="ECO:0000313" key="1">
    <source>
        <dbReference type="EMBL" id="KLO04899.1"/>
    </source>
</evidence>
<keyword evidence="2" id="KW-1185">Reference proteome</keyword>
<protein>
    <submittedName>
        <fullName evidence="1">Uncharacterized protein</fullName>
    </submittedName>
</protein>
<sequence length="67" mass="7470">MSLPQHRAYASLRKYLPKMSLRNGAGMLPDYILAAKMSSYAVFNLQKALDKARLGARGISAVLVKWM</sequence>
<organism evidence="1 2">
    <name type="scientific">Schizopora paradoxa</name>
    <dbReference type="NCBI Taxonomy" id="27342"/>
    <lineage>
        <taxon>Eukaryota</taxon>
        <taxon>Fungi</taxon>
        <taxon>Dikarya</taxon>
        <taxon>Basidiomycota</taxon>
        <taxon>Agaricomycotina</taxon>
        <taxon>Agaricomycetes</taxon>
        <taxon>Hymenochaetales</taxon>
        <taxon>Schizoporaceae</taxon>
        <taxon>Schizopora</taxon>
    </lineage>
</organism>
<dbReference type="InParanoid" id="A0A0H2QZT1"/>
<proteinExistence type="predicted"/>